<name>A0A9D9EB93_9SPIR</name>
<proteinExistence type="predicted"/>
<dbReference type="Proteomes" id="UP000823633">
    <property type="component" value="Unassembled WGS sequence"/>
</dbReference>
<evidence type="ECO:0000313" key="2">
    <source>
        <dbReference type="Proteomes" id="UP000823633"/>
    </source>
</evidence>
<dbReference type="EMBL" id="JADIMU010000051">
    <property type="protein sequence ID" value="MBO8443620.1"/>
    <property type="molecule type" value="Genomic_DNA"/>
</dbReference>
<evidence type="ECO:0008006" key="3">
    <source>
        <dbReference type="Google" id="ProtNLM"/>
    </source>
</evidence>
<evidence type="ECO:0000313" key="1">
    <source>
        <dbReference type="EMBL" id="MBO8443620.1"/>
    </source>
</evidence>
<sequence>MRAAVLILCLATLASCSFKPARSISVELDGEHLWEYYAAEPMWYTLTWYDGHEVDSRTLGKGQRRTVVEIEQGSTCVFVAYPLDSLRPMGGVYSPGDGDHVSLDYGQGRLAELLLDVVDYNASLVEDLDYGRLKAMLPQDWDDDALYAAFLDGSLGQKTIAGRSSHDVELTGLLSGHYFSEYDEGPSFDFVFGDSLTLSLDVGIHRFYNMAEGFVHVVAVYPEGESSSYSYIMDSW</sequence>
<comment type="caution">
    <text evidence="1">The sequence shown here is derived from an EMBL/GenBank/DDBJ whole genome shotgun (WGS) entry which is preliminary data.</text>
</comment>
<organism evidence="1 2">
    <name type="scientific">Candidatus Aphodenecus pullistercoris</name>
    <dbReference type="NCBI Taxonomy" id="2840669"/>
    <lineage>
        <taxon>Bacteria</taxon>
        <taxon>Pseudomonadati</taxon>
        <taxon>Spirochaetota</taxon>
        <taxon>Spirochaetia</taxon>
        <taxon>Spirochaetales</taxon>
        <taxon>Candidatus Aphodenecus</taxon>
    </lineage>
</organism>
<reference evidence="1" key="2">
    <citation type="journal article" date="2021" name="PeerJ">
        <title>Extensive microbial diversity within the chicken gut microbiome revealed by metagenomics and culture.</title>
        <authorList>
            <person name="Gilroy R."/>
            <person name="Ravi A."/>
            <person name="Getino M."/>
            <person name="Pursley I."/>
            <person name="Horton D.L."/>
            <person name="Alikhan N.F."/>
            <person name="Baker D."/>
            <person name="Gharbi K."/>
            <person name="Hall N."/>
            <person name="Watson M."/>
            <person name="Adriaenssens E.M."/>
            <person name="Foster-Nyarko E."/>
            <person name="Jarju S."/>
            <person name="Secka A."/>
            <person name="Antonio M."/>
            <person name="Oren A."/>
            <person name="Chaudhuri R.R."/>
            <person name="La Ragione R."/>
            <person name="Hildebrand F."/>
            <person name="Pallen M.J."/>
        </authorList>
    </citation>
    <scope>NUCLEOTIDE SEQUENCE</scope>
    <source>
        <strain evidence="1">11167</strain>
    </source>
</reference>
<dbReference type="PROSITE" id="PS51257">
    <property type="entry name" value="PROKAR_LIPOPROTEIN"/>
    <property type="match status" value="1"/>
</dbReference>
<reference evidence="1" key="1">
    <citation type="submission" date="2020-10" db="EMBL/GenBank/DDBJ databases">
        <authorList>
            <person name="Gilroy R."/>
        </authorList>
    </citation>
    <scope>NUCLEOTIDE SEQUENCE</scope>
    <source>
        <strain evidence="1">11167</strain>
    </source>
</reference>
<dbReference type="AlphaFoldDB" id="A0A9D9EB93"/>
<protein>
    <recommendedName>
        <fullName evidence="3">Lipoprotein</fullName>
    </recommendedName>
</protein>
<gene>
    <name evidence="1" type="ORF">IAC42_07685</name>
</gene>
<accession>A0A9D9EB93</accession>